<evidence type="ECO:0000256" key="9">
    <source>
        <dbReference type="PROSITE-ProRule" id="PRU00649"/>
    </source>
</evidence>
<dbReference type="GO" id="GO:0016592">
    <property type="term" value="C:mediator complex"/>
    <property type="evidence" value="ECO:0007669"/>
    <property type="project" value="InterPro"/>
</dbReference>
<dbReference type="InterPro" id="IPR035441">
    <property type="entry name" value="TFIIS/LEDGF_dom_sf"/>
</dbReference>
<dbReference type="GO" id="GO:0070847">
    <property type="term" value="C:core mediator complex"/>
    <property type="evidence" value="ECO:0007669"/>
    <property type="project" value="TreeGrafter"/>
</dbReference>
<dbReference type="CDD" id="cd00183">
    <property type="entry name" value="TFIIS_I"/>
    <property type="match status" value="1"/>
</dbReference>
<keyword evidence="13" id="KW-1185">Reference proteome</keyword>
<dbReference type="InterPro" id="IPR017923">
    <property type="entry name" value="TFIIS_N"/>
</dbReference>
<organism evidence="12 13">
    <name type="scientific">Henosepilachna vigintioctopunctata</name>
    <dbReference type="NCBI Taxonomy" id="420089"/>
    <lineage>
        <taxon>Eukaryota</taxon>
        <taxon>Metazoa</taxon>
        <taxon>Ecdysozoa</taxon>
        <taxon>Arthropoda</taxon>
        <taxon>Hexapoda</taxon>
        <taxon>Insecta</taxon>
        <taxon>Pterygota</taxon>
        <taxon>Neoptera</taxon>
        <taxon>Endopterygota</taxon>
        <taxon>Coleoptera</taxon>
        <taxon>Polyphaga</taxon>
        <taxon>Cucujiformia</taxon>
        <taxon>Coccinelloidea</taxon>
        <taxon>Coccinellidae</taxon>
        <taxon>Epilachninae</taxon>
        <taxon>Epilachnini</taxon>
        <taxon>Henosepilachna</taxon>
    </lineage>
</organism>
<feature type="compositionally biased region" description="Polar residues" evidence="10">
    <location>
        <begin position="117"/>
        <end position="133"/>
    </location>
</feature>
<evidence type="ECO:0000256" key="5">
    <source>
        <dbReference type="ARBA" id="ARBA00023159"/>
    </source>
</evidence>
<evidence type="ECO:0000256" key="4">
    <source>
        <dbReference type="ARBA" id="ARBA00023015"/>
    </source>
</evidence>
<comment type="subcellular location">
    <subcellularLocation>
        <location evidence="1 9">Nucleus</location>
    </subcellularLocation>
</comment>
<feature type="region of interest" description="Disordered" evidence="10">
    <location>
        <begin position="170"/>
        <end position="212"/>
    </location>
</feature>
<feature type="compositionally biased region" description="Basic and acidic residues" evidence="10">
    <location>
        <begin position="334"/>
        <end position="343"/>
    </location>
</feature>
<keyword evidence="7 9" id="KW-0539">Nucleus</keyword>
<keyword evidence="4" id="KW-0805">Transcription regulation</keyword>
<dbReference type="PROSITE" id="PS51319">
    <property type="entry name" value="TFIIS_N"/>
    <property type="match status" value="1"/>
</dbReference>
<dbReference type="GO" id="GO:0010628">
    <property type="term" value="P:positive regulation of gene expression"/>
    <property type="evidence" value="ECO:0007669"/>
    <property type="project" value="TreeGrafter"/>
</dbReference>
<evidence type="ECO:0000256" key="6">
    <source>
        <dbReference type="ARBA" id="ARBA00023163"/>
    </source>
</evidence>
<dbReference type="PANTHER" id="PTHR15201:SF1">
    <property type="entry name" value="MEDIATOR OF RNA POLYMERASE II TRANSCRIPTION SUBUNIT 26"/>
    <property type="match status" value="1"/>
</dbReference>
<reference evidence="12 13" key="1">
    <citation type="submission" date="2023-03" db="EMBL/GenBank/DDBJ databases">
        <title>Genome insight into feeding habits of ladybird beetles.</title>
        <authorList>
            <person name="Li H.-S."/>
            <person name="Huang Y.-H."/>
            <person name="Pang H."/>
        </authorList>
    </citation>
    <scope>NUCLEOTIDE SEQUENCE [LARGE SCALE GENOMIC DNA]</scope>
    <source>
        <strain evidence="12">SYSU_2023b</strain>
        <tissue evidence="12">Whole body</tissue>
    </source>
</reference>
<protein>
    <recommendedName>
        <fullName evidence="3">Mediator of RNA polymerase II transcription subunit 26</fullName>
    </recommendedName>
    <alternativeName>
        <fullName evidence="8">Mediator complex subunit 26</fullName>
    </alternativeName>
</protein>
<gene>
    <name evidence="12" type="ORF">WA026_012549</name>
</gene>
<feature type="compositionally biased region" description="Basic residues" evidence="10">
    <location>
        <begin position="188"/>
        <end position="201"/>
    </location>
</feature>
<feature type="compositionally biased region" description="Basic and acidic residues" evidence="10">
    <location>
        <begin position="100"/>
        <end position="116"/>
    </location>
</feature>
<evidence type="ECO:0000313" key="13">
    <source>
        <dbReference type="Proteomes" id="UP001431783"/>
    </source>
</evidence>
<dbReference type="GO" id="GO:0003712">
    <property type="term" value="F:transcription coregulator activity"/>
    <property type="evidence" value="ECO:0007669"/>
    <property type="project" value="TreeGrafter"/>
</dbReference>
<evidence type="ECO:0000256" key="10">
    <source>
        <dbReference type="SAM" id="MobiDB-lite"/>
    </source>
</evidence>
<dbReference type="EMBL" id="JARQZJ010000036">
    <property type="protein sequence ID" value="KAK9876250.1"/>
    <property type="molecule type" value="Genomic_DNA"/>
</dbReference>
<dbReference type="SUPFAM" id="SSF47676">
    <property type="entry name" value="Conserved domain common to transcription factors TFIIS, elongin A, CRSP70"/>
    <property type="match status" value="1"/>
</dbReference>
<dbReference type="Proteomes" id="UP001431783">
    <property type="component" value="Unassembled WGS sequence"/>
</dbReference>
<keyword evidence="6" id="KW-0804">Transcription</keyword>
<dbReference type="GO" id="GO:0006357">
    <property type="term" value="P:regulation of transcription by RNA polymerase II"/>
    <property type="evidence" value="ECO:0007669"/>
    <property type="project" value="InterPro"/>
</dbReference>
<evidence type="ECO:0000256" key="8">
    <source>
        <dbReference type="ARBA" id="ARBA00031968"/>
    </source>
</evidence>
<dbReference type="InterPro" id="IPR042376">
    <property type="entry name" value="MED26"/>
</dbReference>
<dbReference type="Gene3D" id="1.20.930.10">
    <property type="entry name" value="Conserved domain common to transcription factors TFIIS, elongin A, CRSP70"/>
    <property type="match status" value="1"/>
</dbReference>
<evidence type="ECO:0000313" key="12">
    <source>
        <dbReference type="EMBL" id="KAK9876250.1"/>
    </source>
</evidence>
<name>A0AAW1U156_9CUCU</name>
<feature type="region of interest" description="Disordered" evidence="10">
    <location>
        <begin position="334"/>
        <end position="357"/>
    </location>
</feature>
<feature type="domain" description="TFIIS N-terminal" evidence="11">
    <location>
        <begin position="7"/>
        <end position="84"/>
    </location>
</feature>
<sequence>MQNNVTDLTQRLLRSLDSNYNVTDMPGVVEIISVLEKVAITKELLETTRLGKYVNELRRRTKNESLSKRAKELVKKWKNMVLPETNGQLKPNCGVSPSIDRSDIERSRKRPAKDSPENISQIKRTKINGQTSEFDFSDNSNSSFKDVIHANKLNELKVNANVILINSDSNSSLPDSMRHDPHMEQQLPKKRGRKKGSKNHRNLVDEAESSFTSKLAVSRGNSKVKTTQELIAGLQNKNSTSILNLPPLNSKPKEDLNERAAKLTERVSIIDQTLYTNSNRSKQKNRFSSKLGFGEKNDRIIESGSVINDKSLCSLKDEDEEVIVVDDIGTSENMKKEDTKGLDDASVPQEPERPPSATVEEILAQLPPIEPTRLDVDDDEPWCSCYLKENKSDFSVVEEDEEDKTVEATPNRFEFVTDELCPAKTFYANKYHTDTVDECRARLLGRERLPNVNGNESVVTNDEVIEMDERNLLQT</sequence>
<keyword evidence="5" id="KW-0010">Activator</keyword>
<evidence type="ECO:0000256" key="7">
    <source>
        <dbReference type="ARBA" id="ARBA00023242"/>
    </source>
</evidence>
<accession>A0AAW1U156</accession>
<proteinExistence type="inferred from homology"/>
<evidence type="ECO:0000256" key="2">
    <source>
        <dbReference type="ARBA" id="ARBA00009681"/>
    </source>
</evidence>
<comment type="similarity">
    <text evidence="2">Belongs to the Mediator complex subunit 26 family.</text>
</comment>
<dbReference type="PANTHER" id="PTHR15201">
    <property type="entry name" value="CRSP70"/>
    <property type="match status" value="1"/>
</dbReference>
<dbReference type="AlphaFoldDB" id="A0AAW1U156"/>
<dbReference type="InterPro" id="IPR003617">
    <property type="entry name" value="TFIIS/CRSP70_N_sub"/>
</dbReference>
<feature type="region of interest" description="Disordered" evidence="10">
    <location>
        <begin position="88"/>
        <end position="141"/>
    </location>
</feature>
<evidence type="ECO:0000259" key="11">
    <source>
        <dbReference type="PROSITE" id="PS51319"/>
    </source>
</evidence>
<evidence type="ECO:0000256" key="1">
    <source>
        <dbReference type="ARBA" id="ARBA00004123"/>
    </source>
</evidence>
<dbReference type="SMART" id="SM00509">
    <property type="entry name" value="TFS2N"/>
    <property type="match status" value="1"/>
</dbReference>
<comment type="caution">
    <text evidence="12">The sequence shown here is derived from an EMBL/GenBank/DDBJ whole genome shotgun (WGS) entry which is preliminary data.</text>
</comment>
<dbReference type="Pfam" id="PF08711">
    <property type="entry name" value="Med26"/>
    <property type="match status" value="1"/>
</dbReference>
<evidence type="ECO:0000256" key="3">
    <source>
        <dbReference type="ARBA" id="ARBA00019686"/>
    </source>
</evidence>